<dbReference type="InterPro" id="IPR020476">
    <property type="entry name" value="Nudix_hydrolase"/>
</dbReference>
<organism evidence="4 5">
    <name type="scientific">bacterium (Candidatus Blackallbacteria) CG17_big_fil_post_rev_8_21_14_2_50_48_46</name>
    <dbReference type="NCBI Taxonomy" id="2014261"/>
    <lineage>
        <taxon>Bacteria</taxon>
        <taxon>Candidatus Blackallbacteria</taxon>
    </lineage>
</organism>
<reference evidence="4 5" key="1">
    <citation type="submission" date="2017-09" db="EMBL/GenBank/DDBJ databases">
        <title>Depth-based differentiation of microbial function through sediment-hosted aquifers and enrichment of novel symbionts in the deep terrestrial subsurface.</title>
        <authorList>
            <person name="Probst A.J."/>
            <person name="Ladd B."/>
            <person name="Jarett J.K."/>
            <person name="Geller-Mcgrath D.E."/>
            <person name="Sieber C.M."/>
            <person name="Emerson J.B."/>
            <person name="Anantharaman K."/>
            <person name="Thomas B.C."/>
            <person name="Malmstrom R."/>
            <person name="Stieglmeier M."/>
            <person name="Klingl A."/>
            <person name="Woyke T."/>
            <person name="Ryan C.M."/>
            <person name="Banfield J.F."/>
        </authorList>
    </citation>
    <scope>NUCLEOTIDE SEQUENCE [LARGE SCALE GENOMIC DNA]</scope>
    <source>
        <strain evidence="4">CG17_big_fil_post_rev_8_21_14_2_50_48_46</strain>
    </source>
</reference>
<dbReference type="Gene3D" id="3.90.79.10">
    <property type="entry name" value="Nucleoside Triphosphate Pyrophosphohydrolase"/>
    <property type="match status" value="1"/>
</dbReference>
<dbReference type="SUPFAM" id="SSF55811">
    <property type="entry name" value="Nudix"/>
    <property type="match status" value="1"/>
</dbReference>
<evidence type="ECO:0000256" key="1">
    <source>
        <dbReference type="ARBA" id="ARBA00022801"/>
    </source>
</evidence>
<dbReference type="InterPro" id="IPR000086">
    <property type="entry name" value="NUDIX_hydrolase_dom"/>
</dbReference>
<dbReference type="Pfam" id="PF00293">
    <property type="entry name" value="NUDIX"/>
    <property type="match status" value="1"/>
</dbReference>
<comment type="similarity">
    <text evidence="2">Belongs to the Nudix hydrolase family.</text>
</comment>
<dbReference type="InterPro" id="IPR015797">
    <property type="entry name" value="NUDIX_hydrolase-like_dom_sf"/>
</dbReference>
<dbReference type="PANTHER" id="PTHR43736">
    <property type="entry name" value="ADP-RIBOSE PYROPHOSPHATASE"/>
    <property type="match status" value="1"/>
</dbReference>
<dbReference type="PROSITE" id="PS00893">
    <property type="entry name" value="NUDIX_BOX"/>
    <property type="match status" value="1"/>
</dbReference>
<evidence type="ECO:0000259" key="3">
    <source>
        <dbReference type="PROSITE" id="PS51462"/>
    </source>
</evidence>
<dbReference type="Proteomes" id="UP000231019">
    <property type="component" value="Unassembled WGS sequence"/>
</dbReference>
<dbReference type="PROSITE" id="PS51462">
    <property type="entry name" value="NUDIX"/>
    <property type="match status" value="1"/>
</dbReference>
<accession>A0A2M7G3D6</accession>
<proteinExistence type="inferred from homology"/>
<dbReference type="PANTHER" id="PTHR43736:SF1">
    <property type="entry name" value="DIHYDRONEOPTERIN TRIPHOSPHATE DIPHOSPHATASE"/>
    <property type="match status" value="1"/>
</dbReference>
<name>A0A2M7G3D6_9BACT</name>
<keyword evidence="1 2" id="KW-0378">Hydrolase</keyword>
<evidence type="ECO:0000313" key="4">
    <source>
        <dbReference type="EMBL" id="PIW16348.1"/>
    </source>
</evidence>
<evidence type="ECO:0000256" key="2">
    <source>
        <dbReference type="RuleBase" id="RU003476"/>
    </source>
</evidence>
<dbReference type="PRINTS" id="PR00502">
    <property type="entry name" value="NUDIXFAMILY"/>
</dbReference>
<feature type="domain" description="Nudix hydrolase" evidence="3">
    <location>
        <begin position="6"/>
        <end position="134"/>
    </location>
</feature>
<comment type="caution">
    <text evidence="4">The sequence shown here is derived from an EMBL/GenBank/DDBJ whole genome shotgun (WGS) entry which is preliminary data.</text>
</comment>
<gene>
    <name evidence="4" type="ORF">COW36_13545</name>
</gene>
<dbReference type="AlphaFoldDB" id="A0A2M7G3D6"/>
<evidence type="ECO:0000313" key="5">
    <source>
        <dbReference type="Proteomes" id="UP000231019"/>
    </source>
</evidence>
<sequence>MAASLYPEVTVGALILNPQGEIFFFKTHKWKDHYAIPGGHIELGEDAESAIRREVFEETHLPVTETLFLCYQEALFDPAFWESKHFVFLDFICHTPGGEVILNDEAESWLWAKPEEALQLDLEPYTRKTLLVYLEKTAYQAL</sequence>
<protein>
    <submittedName>
        <fullName evidence="4">ADP-ribose pyrophosphatase</fullName>
    </submittedName>
</protein>
<dbReference type="InterPro" id="IPR020084">
    <property type="entry name" value="NUDIX_hydrolase_CS"/>
</dbReference>
<dbReference type="EMBL" id="PFFQ01000038">
    <property type="protein sequence ID" value="PIW16348.1"/>
    <property type="molecule type" value="Genomic_DNA"/>
</dbReference>
<dbReference type="GO" id="GO:0016787">
    <property type="term" value="F:hydrolase activity"/>
    <property type="evidence" value="ECO:0007669"/>
    <property type="project" value="UniProtKB-KW"/>
</dbReference>